<proteinExistence type="predicted"/>
<sequence>MFNGNLEQQSIATIADAHAMQMANLILSTNQQNPLQQSPHSFYGSVPLNGCNNNTITNTNSPSTADVQRMQQWFRHNDTSPYTSPLPSNAPSIGDISGISLFTDNTSTLTLNSHLSNNSRIIKTESFEAPTASKYLENFKTIFSGQDTMINSLLDNLASISSSQHYVAVVREQPIQILRLFVELIIRNATYLQQLNGNYSSSISSPNLTQRITHLLRIFYNTLSEIPDKSEARTEQMMASLLQFLLIQSSNIKFFSMGILRVLMHANEQLKKFVLDQRGLELILKIISENQNLRLLRQALRTLTTLIDSKQQIFAEHFVRLAGIDLIVTRIDAVQPSSDDLYPALLTLKLVSDIPQLACMELDRAVHLAIRGTLPPPIPQTTKPGGCISANAVDTFWRNIVNSLGFLRNVCALNEQSRSYLIRLDEGRTISHLVELAAQSFDLLFCSPSPSSSSSSPSTSTTNTNTTTSSTPSNVEQLCCISSEVRKSHVEIGAKRRQMLTTMLDECLCLLALVNKEYNNNRQNCNKINGMANNNREQKFASKKLAEDERAMLLYQLILRLDRTEFHKSVLTSLRRILNSGISLPIESRGIKLAETLLKYLFSHNTQIHLTKIAVEVLIGLVCDQSKLHLSVITHLLG</sequence>
<keyword evidence="2" id="KW-1185">Reference proteome</keyword>
<dbReference type="EMBL" id="CAVMJV010000024">
    <property type="protein sequence ID" value="CAK5073809.1"/>
    <property type="molecule type" value="Genomic_DNA"/>
</dbReference>
<name>A0ACB0Z4I6_MELEN</name>
<gene>
    <name evidence="1" type="ORF">MENTE1834_LOCUS20500</name>
</gene>
<comment type="caution">
    <text evidence="1">The sequence shown here is derived from an EMBL/GenBank/DDBJ whole genome shotgun (WGS) entry which is preliminary data.</text>
</comment>
<accession>A0ACB0Z4I6</accession>
<reference evidence="1" key="1">
    <citation type="submission" date="2023-11" db="EMBL/GenBank/DDBJ databases">
        <authorList>
            <person name="Poullet M."/>
        </authorList>
    </citation>
    <scope>NUCLEOTIDE SEQUENCE</scope>
    <source>
        <strain evidence="1">E1834</strain>
    </source>
</reference>
<evidence type="ECO:0000313" key="2">
    <source>
        <dbReference type="Proteomes" id="UP001497535"/>
    </source>
</evidence>
<evidence type="ECO:0000313" key="1">
    <source>
        <dbReference type="EMBL" id="CAK5073809.1"/>
    </source>
</evidence>
<dbReference type="Proteomes" id="UP001497535">
    <property type="component" value="Unassembled WGS sequence"/>
</dbReference>
<protein>
    <submittedName>
        <fullName evidence="1">Uncharacterized protein</fullName>
    </submittedName>
</protein>
<organism evidence="1 2">
    <name type="scientific">Meloidogyne enterolobii</name>
    <name type="common">Root-knot nematode worm</name>
    <name type="synonym">Meloidogyne mayaguensis</name>
    <dbReference type="NCBI Taxonomy" id="390850"/>
    <lineage>
        <taxon>Eukaryota</taxon>
        <taxon>Metazoa</taxon>
        <taxon>Ecdysozoa</taxon>
        <taxon>Nematoda</taxon>
        <taxon>Chromadorea</taxon>
        <taxon>Rhabditida</taxon>
        <taxon>Tylenchina</taxon>
        <taxon>Tylenchomorpha</taxon>
        <taxon>Tylenchoidea</taxon>
        <taxon>Meloidogynidae</taxon>
        <taxon>Meloidogyninae</taxon>
        <taxon>Meloidogyne</taxon>
    </lineage>
</organism>